<gene>
    <name evidence="1" type="ORF">SK128_020191</name>
</gene>
<dbReference type="EMBL" id="JAXCGZ010007621">
    <property type="protein sequence ID" value="KAK7078932.1"/>
    <property type="molecule type" value="Genomic_DNA"/>
</dbReference>
<reference evidence="1 2" key="1">
    <citation type="submission" date="2023-11" db="EMBL/GenBank/DDBJ databases">
        <title>Halocaridina rubra genome assembly.</title>
        <authorList>
            <person name="Smith C."/>
        </authorList>
    </citation>
    <scope>NUCLEOTIDE SEQUENCE [LARGE SCALE GENOMIC DNA]</scope>
    <source>
        <strain evidence="1">EP-1</strain>
        <tissue evidence="1">Whole</tissue>
    </source>
</reference>
<name>A0AAN8X998_HALRR</name>
<dbReference type="Proteomes" id="UP001381693">
    <property type="component" value="Unassembled WGS sequence"/>
</dbReference>
<evidence type="ECO:0000313" key="2">
    <source>
        <dbReference type="Proteomes" id="UP001381693"/>
    </source>
</evidence>
<dbReference type="AlphaFoldDB" id="A0AAN8X998"/>
<accession>A0AAN8X998</accession>
<protein>
    <submittedName>
        <fullName evidence="1">Uncharacterized protein</fullName>
    </submittedName>
</protein>
<organism evidence="1 2">
    <name type="scientific">Halocaridina rubra</name>
    <name type="common">Hawaiian red shrimp</name>
    <dbReference type="NCBI Taxonomy" id="373956"/>
    <lineage>
        <taxon>Eukaryota</taxon>
        <taxon>Metazoa</taxon>
        <taxon>Ecdysozoa</taxon>
        <taxon>Arthropoda</taxon>
        <taxon>Crustacea</taxon>
        <taxon>Multicrustacea</taxon>
        <taxon>Malacostraca</taxon>
        <taxon>Eumalacostraca</taxon>
        <taxon>Eucarida</taxon>
        <taxon>Decapoda</taxon>
        <taxon>Pleocyemata</taxon>
        <taxon>Caridea</taxon>
        <taxon>Atyoidea</taxon>
        <taxon>Atyidae</taxon>
        <taxon>Halocaridina</taxon>
    </lineage>
</organism>
<sequence length="264" mass="27664">MVMTLTEDTGVVPSTEDIDIPGIVDTNDDFGISGVTSDIDPNVDSDVADATCGVEFIEESCVTGVACRVDPNEDSDVIDVASDVNTDGTDEAVLRDIAVDVFDKMAVVVVKGARCVDTDPTVVIGIDAAGAVGRDIGGIEDKIAVDAIDKVCVGVIDRVFVIGVDRGVDVDRIDVDIDADVDRRVGVAVTDVISVPNRGTVEVMVRDAVGDIDKVFVGVTDREVVDVGRRTGVVDRNAVVVVVVVVDTYVVDTDIAGILDRDAD</sequence>
<keyword evidence="2" id="KW-1185">Reference proteome</keyword>
<evidence type="ECO:0000313" key="1">
    <source>
        <dbReference type="EMBL" id="KAK7078932.1"/>
    </source>
</evidence>
<comment type="caution">
    <text evidence="1">The sequence shown here is derived from an EMBL/GenBank/DDBJ whole genome shotgun (WGS) entry which is preliminary data.</text>
</comment>
<proteinExistence type="predicted"/>